<keyword evidence="3" id="KW-1185">Reference proteome</keyword>
<feature type="chain" id="PRO_5045693538" description="DUF4412 domain-containing protein" evidence="1">
    <location>
        <begin position="19"/>
        <end position="220"/>
    </location>
</feature>
<feature type="signal peptide" evidence="1">
    <location>
        <begin position="1"/>
        <end position="18"/>
    </location>
</feature>
<name>A0ABW3I5F1_9FLAO</name>
<evidence type="ECO:0000313" key="3">
    <source>
        <dbReference type="Proteomes" id="UP001596997"/>
    </source>
</evidence>
<reference evidence="3" key="1">
    <citation type="journal article" date="2019" name="Int. J. Syst. Evol. Microbiol.">
        <title>The Global Catalogue of Microorganisms (GCM) 10K type strain sequencing project: providing services to taxonomists for standard genome sequencing and annotation.</title>
        <authorList>
            <consortium name="The Broad Institute Genomics Platform"/>
            <consortium name="The Broad Institute Genome Sequencing Center for Infectious Disease"/>
            <person name="Wu L."/>
            <person name="Ma J."/>
        </authorList>
    </citation>
    <scope>NUCLEOTIDE SEQUENCE [LARGE SCALE GENOMIC DNA]</scope>
    <source>
        <strain evidence="3">CCUG 62114</strain>
    </source>
</reference>
<protein>
    <recommendedName>
        <fullName evidence="4">DUF4412 domain-containing protein</fullName>
    </recommendedName>
</protein>
<accession>A0ABW3I5F1</accession>
<keyword evidence="1" id="KW-0732">Signal</keyword>
<dbReference type="Proteomes" id="UP001596997">
    <property type="component" value="Unassembled WGS sequence"/>
</dbReference>
<evidence type="ECO:0000313" key="2">
    <source>
        <dbReference type="EMBL" id="MFD0965069.1"/>
    </source>
</evidence>
<dbReference type="RefSeq" id="WP_377716853.1">
    <property type="nucleotide sequence ID" value="NZ_JBHTJM010000010.1"/>
</dbReference>
<gene>
    <name evidence="2" type="ORF">ACFQ1O_13715</name>
</gene>
<evidence type="ECO:0008006" key="4">
    <source>
        <dbReference type="Google" id="ProtNLM"/>
    </source>
</evidence>
<comment type="caution">
    <text evidence="2">The sequence shown here is derived from an EMBL/GenBank/DDBJ whole genome shotgun (WGS) entry which is preliminary data.</text>
</comment>
<evidence type="ECO:0000256" key="1">
    <source>
        <dbReference type="SAM" id="SignalP"/>
    </source>
</evidence>
<sequence length="220" mass="24284">MKKLILLATILVSTLGIAQEKITEGKIISKQTMSSPDAQMNMQLAMVGEMITTTYFKEGKSRAELKSPMAGNTTSILNMGTKEMLVIMDNPMVGKKYILQKIDNSEEKLKDVSVEETKETKEFLGYNCKKYIVKMKVQGVDANVVIYATDQLPSMGKSAAQMGNKIKGFPLFSETKVMQAGKEIIVKAEVTEIKKEAVSDDKFDMTPPAGYEKQEVSAGM</sequence>
<proteinExistence type="predicted"/>
<organism evidence="2 3">
    <name type="scientific">Pseudofulvibacter geojedonensis</name>
    <dbReference type="NCBI Taxonomy" id="1123758"/>
    <lineage>
        <taxon>Bacteria</taxon>
        <taxon>Pseudomonadati</taxon>
        <taxon>Bacteroidota</taxon>
        <taxon>Flavobacteriia</taxon>
        <taxon>Flavobacteriales</taxon>
        <taxon>Flavobacteriaceae</taxon>
        <taxon>Pseudofulvibacter</taxon>
    </lineage>
</organism>
<dbReference type="EMBL" id="JBHTJM010000010">
    <property type="protein sequence ID" value="MFD0965069.1"/>
    <property type="molecule type" value="Genomic_DNA"/>
</dbReference>